<keyword evidence="3" id="KW-0227">DNA damage</keyword>
<dbReference type="GO" id="GO:0016787">
    <property type="term" value="F:hydrolase activity"/>
    <property type="evidence" value="ECO:0007669"/>
    <property type="project" value="UniProtKB-KW"/>
</dbReference>
<dbReference type="InterPro" id="IPR006164">
    <property type="entry name" value="DNA_bd_Ku70/Ku80"/>
</dbReference>
<comment type="subcellular location">
    <subcellularLocation>
        <location evidence="1">Nucleus</location>
    </subcellularLocation>
</comment>
<evidence type="ECO:0000256" key="5">
    <source>
        <dbReference type="ARBA" id="ARBA00022806"/>
    </source>
</evidence>
<evidence type="ECO:0000256" key="6">
    <source>
        <dbReference type="ARBA" id="ARBA00022840"/>
    </source>
</evidence>
<dbReference type="GO" id="GO:0000723">
    <property type="term" value="P:telomere maintenance"/>
    <property type="evidence" value="ECO:0007669"/>
    <property type="project" value="TreeGrafter"/>
</dbReference>
<protein>
    <submittedName>
        <fullName evidence="13">X-ray repair cross-complementing protein 5-like</fullName>
    </submittedName>
</protein>
<dbReference type="Proteomes" id="UP000504629">
    <property type="component" value="Unplaced"/>
</dbReference>
<evidence type="ECO:0000256" key="1">
    <source>
        <dbReference type="ARBA" id="ARBA00004123"/>
    </source>
</evidence>
<dbReference type="Gene3D" id="2.40.290.10">
    <property type="match status" value="1"/>
</dbReference>
<dbReference type="GO" id="GO:0004386">
    <property type="term" value="F:helicase activity"/>
    <property type="evidence" value="ECO:0007669"/>
    <property type="project" value="UniProtKB-KW"/>
</dbReference>
<keyword evidence="4" id="KW-0378">Hydrolase</keyword>
<dbReference type="AlphaFoldDB" id="A0A6J2KJA4"/>
<dbReference type="Pfam" id="PF02735">
    <property type="entry name" value="Ku"/>
    <property type="match status" value="1"/>
</dbReference>
<dbReference type="GO" id="GO:0006310">
    <property type="term" value="P:DNA recombination"/>
    <property type="evidence" value="ECO:0007669"/>
    <property type="project" value="UniProtKB-KW"/>
</dbReference>
<evidence type="ECO:0000256" key="4">
    <source>
        <dbReference type="ARBA" id="ARBA00022801"/>
    </source>
</evidence>
<dbReference type="Gene3D" id="1.10.1600.10">
    <property type="match status" value="1"/>
</dbReference>
<organism evidence="12 13">
    <name type="scientific">Bombyx mandarina</name>
    <name type="common">Wild silk moth</name>
    <name type="synonym">Wild silkworm</name>
    <dbReference type="NCBI Taxonomy" id="7092"/>
    <lineage>
        <taxon>Eukaryota</taxon>
        <taxon>Metazoa</taxon>
        <taxon>Ecdysozoa</taxon>
        <taxon>Arthropoda</taxon>
        <taxon>Hexapoda</taxon>
        <taxon>Insecta</taxon>
        <taxon>Pterygota</taxon>
        <taxon>Neoptera</taxon>
        <taxon>Endopterygota</taxon>
        <taxon>Lepidoptera</taxon>
        <taxon>Glossata</taxon>
        <taxon>Ditrysia</taxon>
        <taxon>Bombycoidea</taxon>
        <taxon>Bombycidae</taxon>
        <taxon>Bombycinae</taxon>
        <taxon>Bombyx</taxon>
    </lineage>
</organism>
<proteinExistence type="predicted"/>
<evidence type="ECO:0000256" key="8">
    <source>
        <dbReference type="ARBA" id="ARBA00023172"/>
    </source>
</evidence>
<dbReference type="SUPFAM" id="SSF100939">
    <property type="entry name" value="SPOC domain-like"/>
    <property type="match status" value="1"/>
</dbReference>
<reference evidence="13" key="1">
    <citation type="submission" date="2025-08" db="UniProtKB">
        <authorList>
            <consortium name="RefSeq"/>
        </authorList>
    </citation>
    <scope>IDENTIFICATION</scope>
    <source>
        <tissue evidence="13">Silk gland</tissue>
    </source>
</reference>
<dbReference type="SUPFAM" id="SSF53300">
    <property type="entry name" value="vWA-like"/>
    <property type="match status" value="1"/>
</dbReference>
<keyword evidence="9" id="KW-0234">DNA repair</keyword>
<accession>A0A6J2KJA4</accession>
<evidence type="ECO:0000259" key="11">
    <source>
        <dbReference type="SMART" id="SM00559"/>
    </source>
</evidence>
<dbReference type="PANTHER" id="PTHR12604:SF4">
    <property type="entry name" value="X-RAY REPAIR CROSS-COMPLEMENTING PROTEIN 5"/>
    <property type="match status" value="1"/>
</dbReference>
<dbReference type="InterPro" id="IPR014893">
    <property type="entry name" value="Ku_PK_bind"/>
</dbReference>
<dbReference type="Pfam" id="PF08785">
    <property type="entry name" value="Ku_PK_bind"/>
    <property type="match status" value="1"/>
</dbReference>
<dbReference type="GO" id="GO:0003690">
    <property type="term" value="F:double-stranded DNA binding"/>
    <property type="evidence" value="ECO:0007669"/>
    <property type="project" value="TreeGrafter"/>
</dbReference>
<keyword evidence="7" id="KW-0238">DNA-binding</keyword>
<evidence type="ECO:0000256" key="10">
    <source>
        <dbReference type="ARBA" id="ARBA00023242"/>
    </source>
</evidence>
<dbReference type="KEGG" id="bman:114251043"/>
<dbReference type="GO" id="GO:0006303">
    <property type="term" value="P:double-strand break repair via nonhomologous end joining"/>
    <property type="evidence" value="ECO:0007669"/>
    <property type="project" value="InterPro"/>
</dbReference>
<sequence length="704" mass="79627">MPPKIDQGLIIILDNGRNVANADEKDKKSFYEMARECAARIIETKILSQAKNSYVGVILLGSKNTKNSVAEQAPGEFKHIELLSALQTPTWQMIRELPESPSKSKGDWMDALIVAADHFKNGVYGVKIIKTKIILLTNFCTLTKYDHDEIQQVLNGFKADNLEVNVIGPNLYDEGHIKNNDFELARLFVEETKGVAEPFGSAMSFLLFHQRKSVNSVAWNSDLSIGPDLKIPISSYIKIDDKPVVGKWTKKVKDPVTSKPSKEEAIKKERIFYNAENHSKVKSDSRTKGYQYGQQIIPFTQNEETELYASGEKGLTVYGFTHKENIQWQCLTDVGLSYIFGRKGDVNAQQTVKCLVECLLELNLVGVARRVCISNYAPKMYALIPNVDNENGIYLSMIQLCYKENIKHMVFPPTNLKKYSCTDAQVNAFKELIEAMDLTKAYDDTYDDTEAFPIGETVSPTAQYILDCIAFRSLNPAAPLPPPRDEIMTLFKVPPLVEMRSRGALEKIEKLFPLNKIEPRPKKNKQQQESPQTLTVLPVTKKAENEPFEIPKISLFMDKNSTETTSIGTMNPIDDYKALTNKGKSLSDLATEMTESIQSLLYYNLHDDSKKAVNAMKFFRNECIKSDPSIYNNWLQKLKISLNHEKNTKVLEVINENELNVILKSESSLSTYENEDSQLYENDTIPNTLPVVIDPEVDALFDEM</sequence>
<dbReference type="InterPro" id="IPR036465">
    <property type="entry name" value="vWFA_dom_sf"/>
</dbReference>
<name>A0A6J2KJA4_BOMMA</name>
<dbReference type="RefSeq" id="XP_028041022.1">
    <property type="nucleotide sequence ID" value="XM_028185221.1"/>
</dbReference>
<evidence type="ECO:0000313" key="12">
    <source>
        <dbReference type="Proteomes" id="UP000504629"/>
    </source>
</evidence>
<evidence type="ECO:0000313" key="13">
    <source>
        <dbReference type="RefSeq" id="XP_028041022.1"/>
    </source>
</evidence>
<dbReference type="OrthoDB" id="30826at2759"/>
<evidence type="ECO:0000256" key="2">
    <source>
        <dbReference type="ARBA" id="ARBA00022741"/>
    </source>
</evidence>
<keyword evidence="6" id="KW-0067">ATP-binding</keyword>
<keyword evidence="5" id="KW-0347">Helicase</keyword>
<keyword evidence="2" id="KW-0547">Nucleotide-binding</keyword>
<keyword evidence="12" id="KW-1185">Reference proteome</keyword>
<evidence type="ECO:0000256" key="9">
    <source>
        <dbReference type="ARBA" id="ARBA00023204"/>
    </source>
</evidence>
<dbReference type="Gene3D" id="1.25.40.240">
    <property type="entry name" value="Ku, C-terminal domain"/>
    <property type="match status" value="1"/>
</dbReference>
<gene>
    <name evidence="13" type="primary">LOC114251043</name>
</gene>
<feature type="domain" description="Ku" evidence="11">
    <location>
        <begin position="278"/>
        <end position="417"/>
    </location>
</feature>
<dbReference type="GO" id="GO:0043564">
    <property type="term" value="C:Ku70:Ku80 complex"/>
    <property type="evidence" value="ECO:0007669"/>
    <property type="project" value="TreeGrafter"/>
</dbReference>
<dbReference type="SUPFAM" id="SSF101420">
    <property type="entry name" value="C-terminal domain of Ku80"/>
    <property type="match status" value="1"/>
</dbReference>
<evidence type="ECO:0000256" key="3">
    <source>
        <dbReference type="ARBA" id="ARBA00022763"/>
    </source>
</evidence>
<dbReference type="InterPro" id="IPR036494">
    <property type="entry name" value="Ku_C_sf"/>
</dbReference>
<keyword evidence="10" id="KW-0539">Nucleus</keyword>
<dbReference type="InterPro" id="IPR016194">
    <property type="entry name" value="SPOC-like_C_dom_sf"/>
</dbReference>
<dbReference type="GeneID" id="114251043"/>
<dbReference type="GO" id="GO:0042162">
    <property type="term" value="F:telomeric DNA binding"/>
    <property type="evidence" value="ECO:0007669"/>
    <property type="project" value="TreeGrafter"/>
</dbReference>
<dbReference type="SMART" id="SM00559">
    <property type="entry name" value="Ku78"/>
    <property type="match status" value="1"/>
</dbReference>
<dbReference type="Gene3D" id="3.40.50.410">
    <property type="entry name" value="von Willebrand factor, type A domain"/>
    <property type="match status" value="1"/>
</dbReference>
<dbReference type="GO" id="GO:0005524">
    <property type="term" value="F:ATP binding"/>
    <property type="evidence" value="ECO:0007669"/>
    <property type="project" value="UniProtKB-KW"/>
</dbReference>
<dbReference type="PANTHER" id="PTHR12604">
    <property type="entry name" value="KU AUTOANTIGEN DNA HELICASE"/>
    <property type="match status" value="1"/>
</dbReference>
<evidence type="ECO:0000256" key="7">
    <source>
        <dbReference type="ARBA" id="ARBA00023125"/>
    </source>
</evidence>
<keyword evidence="8" id="KW-0233">DNA recombination</keyword>